<dbReference type="SUPFAM" id="SSF53244">
    <property type="entry name" value="MurD-like peptide ligases, peptide-binding domain"/>
    <property type="match status" value="1"/>
</dbReference>
<dbReference type="GO" id="GO:0071555">
    <property type="term" value="P:cell wall organization"/>
    <property type="evidence" value="ECO:0007669"/>
    <property type="project" value="UniProtKB-KW"/>
</dbReference>
<keyword evidence="4 10" id="KW-0547">Nucleotide-binding</keyword>
<keyword evidence="2 10" id="KW-0436">Ligase</keyword>
<evidence type="ECO:0000259" key="14">
    <source>
        <dbReference type="Pfam" id="PF08245"/>
    </source>
</evidence>
<dbReference type="InterPro" id="IPR036615">
    <property type="entry name" value="Mur_ligase_C_dom_sf"/>
</dbReference>
<evidence type="ECO:0000256" key="7">
    <source>
        <dbReference type="ARBA" id="ARBA00022984"/>
    </source>
</evidence>
<dbReference type="NCBIfam" id="TIGR01143">
    <property type="entry name" value="murF"/>
    <property type="match status" value="1"/>
</dbReference>
<dbReference type="GO" id="GO:0005737">
    <property type="term" value="C:cytoplasm"/>
    <property type="evidence" value="ECO:0007669"/>
    <property type="project" value="UniProtKB-SubCell"/>
</dbReference>
<keyword evidence="5 10" id="KW-0067">ATP-binding</keyword>
<dbReference type="InterPro" id="IPR035911">
    <property type="entry name" value="MurE/MurF_N"/>
</dbReference>
<comment type="subcellular location">
    <subcellularLocation>
        <location evidence="10 11">Cytoplasm</location>
    </subcellularLocation>
</comment>
<dbReference type="PANTHER" id="PTHR43024">
    <property type="entry name" value="UDP-N-ACETYLMURAMOYL-TRIPEPTIDE--D-ALANYL-D-ALANINE LIGASE"/>
    <property type="match status" value="1"/>
</dbReference>
<dbReference type="InterPro" id="IPR036565">
    <property type="entry name" value="Mur-like_cat_sf"/>
</dbReference>
<dbReference type="GO" id="GO:0009252">
    <property type="term" value="P:peptidoglycan biosynthetic process"/>
    <property type="evidence" value="ECO:0007669"/>
    <property type="project" value="UniProtKB-UniRule"/>
</dbReference>
<feature type="domain" description="Mur ligase central" evidence="14">
    <location>
        <begin position="120"/>
        <end position="304"/>
    </location>
</feature>
<dbReference type="Pfam" id="PF02875">
    <property type="entry name" value="Mur_ligase_C"/>
    <property type="match status" value="1"/>
</dbReference>
<evidence type="ECO:0000256" key="4">
    <source>
        <dbReference type="ARBA" id="ARBA00022741"/>
    </source>
</evidence>
<dbReference type="InterPro" id="IPR051046">
    <property type="entry name" value="MurCDEF_CellWall_CoF430Synth"/>
</dbReference>
<comment type="function">
    <text evidence="10 11">Involved in cell wall formation. Catalyzes the final step in the synthesis of UDP-N-acetylmuramoyl-pentapeptide, the precursor of murein.</text>
</comment>
<gene>
    <name evidence="10" type="primary">murF</name>
    <name evidence="15" type="ORF">AMJ39_04485</name>
</gene>
<evidence type="ECO:0000259" key="13">
    <source>
        <dbReference type="Pfam" id="PF02875"/>
    </source>
</evidence>
<feature type="domain" description="Mur ligase N-terminal catalytic" evidence="12">
    <location>
        <begin position="32"/>
        <end position="110"/>
    </location>
</feature>
<evidence type="ECO:0000256" key="2">
    <source>
        <dbReference type="ARBA" id="ARBA00022598"/>
    </source>
</evidence>
<dbReference type="STRING" id="1703770.AMJ39_04485"/>
<dbReference type="UniPathway" id="UPA00219"/>
<comment type="catalytic activity">
    <reaction evidence="10 11">
        <text>D-alanyl-D-alanine + UDP-N-acetyl-alpha-D-muramoyl-L-alanyl-gamma-D-glutamyl-meso-2,6-diaminopimelate + ATP = UDP-N-acetyl-alpha-D-muramoyl-L-alanyl-gamma-D-glutamyl-meso-2,6-diaminopimeloyl-D-alanyl-D-alanine + ADP + phosphate + H(+)</text>
        <dbReference type="Rhea" id="RHEA:28374"/>
        <dbReference type="ChEBI" id="CHEBI:15378"/>
        <dbReference type="ChEBI" id="CHEBI:30616"/>
        <dbReference type="ChEBI" id="CHEBI:43474"/>
        <dbReference type="ChEBI" id="CHEBI:57822"/>
        <dbReference type="ChEBI" id="CHEBI:61386"/>
        <dbReference type="ChEBI" id="CHEBI:83905"/>
        <dbReference type="ChEBI" id="CHEBI:456216"/>
        <dbReference type="EC" id="6.3.2.10"/>
    </reaction>
</comment>
<evidence type="ECO:0000313" key="15">
    <source>
        <dbReference type="EMBL" id="KPJ53478.1"/>
    </source>
</evidence>
<keyword evidence="9 10" id="KW-0961">Cell wall biogenesis/degradation</keyword>
<dbReference type="EC" id="6.3.2.10" evidence="10 11"/>
<evidence type="ECO:0000256" key="8">
    <source>
        <dbReference type="ARBA" id="ARBA00023306"/>
    </source>
</evidence>
<dbReference type="GO" id="GO:0047480">
    <property type="term" value="F:UDP-N-acetylmuramoyl-tripeptide-D-alanyl-D-alanine ligase activity"/>
    <property type="evidence" value="ECO:0007669"/>
    <property type="project" value="UniProtKB-UniRule"/>
</dbReference>
<proteinExistence type="inferred from homology"/>
<dbReference type="Pfam" id="PF08245">
    <property type="entry name" value="Mur_ligase_M"/>
    <property type="match status" value="1"/>
</dbReference>
<dbReference type="HAMAP" id="MF_02019">
    <property type="entry name" value="MurF"/>
    <property type="match status" value="1"/>
</dbReference>
<dbReference type="Gene3D" id="3.40.1390.10">
    <property type="entry name" value="MurE/MurF, N-terminal domain"/>
    <property type="match status" value="1"/>
</dbReference>
<comment type="pathway">
    <text evidence="10 11">Cell wall biogenesis; peptidoglycan biosynthesis.</text>
</comment>
<keyword evidence="7 10" id="KW-0573">Peptidoglycan synthesis</keyword>
<dbReference type="PANTHER" id="PTHR43024:SF1">
    <property type="entry name" value="UDP-N-ACETYLMURAMOYL-TRIPEPTIDE--D-ALANYL-D-ALANINE LIGASE"/>
    <property type="match status" value="1"/>
</dbReference>
<evidence type="ECO:0000256" key="1">
    <source>
        <dbReference type="ARBA" id="ARBA00022490"/>
    </source>
</evidence>
<dbReference type="InterPro" id="IPR013221">
    <property type="entry name" value="Mur_ligase_cen"/>
</dbReference>
<feature type="binding site" evidence="10">
    <location>
        <begin position="122"/>
        <end position="128"/>
    </location>
    <ligand>
        <name>ATP</name>
        <dbReference type="ChEBI" id="CHEBI:30616"/>
    </ligand>
</feature>
<dbReference type="PATRIC" id="fig|1703770.3.peg.1781"/>
<evidence type="ECO:0000256" key="3">
    <source>
        <dbReference type="ARBA" id="ARBA00022618"/>
    </source>
</evidence>
<dbReference type="Gene3D" id="3.90.190.20">
    <property type="entry name" value="Mur ligase, C-terminal domain"/>
    <property type="match status" value="1"/>
</dbReference>
<dbReference type="InterPro" id="IPR004101">
    <property type="entry name" value="Mur_ligase_C"/>
</dbReference>
<evidence type="ECO:0000256" key="10">
    <source>
        <dbReference type="HAMAP-Rule" id="MF_02019"/>
    </source>
</evidence>
<organism evidence="15 16">
    <name type="scientific">candidate division TA06 bacterium DG_24</name>
    <dbReference type="NCBI Taxonomy" id="1703770"/>
    <lineage>
        <taxon>Bacteria</taxon>
        <taxon>Bacteria division TA06</taxon>
    </lineage>
</organism>
<keyword evidence="3 10" id="KW-0132">Cell division</keyword>
<keyword evidence="8 10" id="KW-0131">Cell cycle</keyword>
<evidence type="ECO:0000256" key="5">
    <source>
        <dbReference type="ARBA" id="ARBA00022840"/>
    </source>
</evidence>
<dbReference type="GO" id="GO:0005524">
    <property type="term" value="F:ATP binding"/>
    <property type="evidence" value="ECO:0007669"/>
    <property type="project" value="UniProtKB-UniRule"/>
</dbReference>
<keyword evidence="6 10" id="KW-0133">Cell shape</keyword>
<dbReference type="InterPro" id="IPR000713">
    <property type="entry name" value="Mur_ligase_N"/>
</dbReference>
<dbReference type="GO" id="GO:0008360">
    <property type="term" value="P:regulation of cell shape"/>
    <property type="evidence" value="ECO:0007669"/>
    <property type="project" value="UniProtKB-KW"/>
</dbReference>
<keyword evidence="1 10" id="KW-0963">Cytoplasm</keyword>
<evidence type="ECO:0000259" key="12">
    <source>
        <dbReference type="Pfam" id="PF01225"/>
    </source>
</evidence>
<dbReference type="SUPFAM" id="SSF63418">
    <property type="entry name" value="MurE/MurF N-terminal domain"/>
    <property type="match status" value="1"/>
</dbReference>
<dbReference type="Pfam" id="PF01225">
    <property type="entry name" value="Mur_ligase"/>
    <property type="match status" value="1"/>
</dbReference>
<evidence type="ECO:0000256" key="9">
    <source>
        <dbReference type="ARBA" id="ARBA00023316"/>
    </source>
</evidence>
<sequence>MAETGRQVLPLGEVLSATGGELVAGSDSVAFSGVSTDSRTAKADDLFFAIRGPRFDGHQFVSEAARAGAIGAVISDVGALEKSISSAAAFVVVRVADTVRALGDLAAHYRRQFSLLTVGVTGTNGKTTTKEMIAAAMGVKFNTLRNEGNFNNLIGVPLTLFRLSPDHTALVVELGMSAIGEITRLSEISLPEIGVVTNIGPAHLESMGDVDRVAEAKAELLHSLPDDGFALINADDPRVVSIAGSWGGRTITYGIKTQADTRGEAISSAQGSTRFRLTGSGETVGVQTIGNGGVYGALAALALARELGLPFDESIAAIEAVPPTPMRMEWIDLGGVFLINDAYNANPASVAAAVEVLSDLPARRRIAVLGDMLELGEDTARWHRMVGETLVRHRCDMLIAVGEASRHFVEGANAAGMDAAKTFWSSEVGGATGLLCELLQQGDLVLVKGSRAMGMERVVEGVRRTYLPGRASGRNCQALAGDR</sequence>
<evidence type="ECO:0000313" key="16">
    <source>
        <dbReference type="Proteomes" id="UP000052008"/>
    </source>
</evidence>
<protein>
    <recommendedName>
        <fullName evidence="10 11">UDP-N-acetylmuramoyl-tripeptide--D-alanyl-D-alanine ligase</fullName>
        <ecNumber evidence="10 11">6.3.2.10</ecNumber>
    </recommendedName>
    <alternativeName>
        <fullName evidence="10">D-alanyl-D-alanine-adding enzyme</fullName>
    </alternativeName>
</protein>
<dbReference type="EMBL" id="LIZS01000018">
    <property type="protein sequence ID" value="KPJ53478.1"/>
    <property type="molecule type" value="Genomic_DNA"/>
</dbReference>
<dbReference type="Gene3D" id="3.40.1190.10">
    <property type="entry name" value="Mur-like, catalytic domain"/>
    <property type="match status" value="1"/>
</dbReference>
<comment type="caution">
    <text evidence="15">The sequence shown here is derived from an EMBL/GenBank/DDBJ whole genome shotgun (WGS) entry which is preliminary data.</text>
</comment>
<dbReference type="GO" id="GO:0051301">
    <property type="term" value="P:cell division"/>
    <property type="evidence" value="ECO:0007669"/>
    <property type="project" value="UniProtKB-KW"/>
</dbReference>
<accession>A0A0S7WTJ5</accession>
<dbReference type="AlphaFoldDB" id="A0A0S7WTJ5"/>
<dbReference type="GO" id="GO:0008766">
    <property type="term" value="F:UDP-N-acetylmuramoylalanyl-D-glutamyl-2,6-diaminopimelate-D-alanyl-D-alanine ligase activity"/>
    <property type="evidence" value="ECO:0007669"/>
    <property type="project" value="RHEA"/>
</dbReference>
<dbReference type="Proteomes" id="UP000052008">
    <property type="component" value="Unassembled WGS sequence"/>
</dbReference>
<reference evidence="15 16" key="1">
    <citation type="journal article" date="2015" name="Microbiome">
        <title>Genomic resolution of linkages in carbon, nitrogen, and sulfur cycling among widespread estuary sediment bacteria.</title>
        <authorList>
            <person name="Baker B.J."/>
            <person name="Lazar C.S."/>
            <person name="Teske A.P."/>
            <person name="Dick G.J."/>
        </authorList>
    </citation>
    <scope>NUCLEOTIDE SEQUENCE [LARGE SCALE GENOMIC DNA]</scope>
    <source>
        <strain evidence="15">DG_24</strain>
    </source>
</reference>
<evidence type="ECO:0000256" key="11">
    <source>
        <dbReference type="RuleBase" id="RU004136"/>
    </source>
</evidence>
<feature type="domain" description="Mur ligase C-terminal" evidence="13">
    <location>
        <begin position="326"/>
        <end position="451"/>
    </location>
</feature>
<comment type="similarity">
    <text evidence="10">Belongs to the MurCDEF family. MurF subfamily.</text>
</comment>
<evidence type="ECO:0000256" key="6">
    <source>
        <dbReference type="ARBA" id="ARBA00022960"/>
    </source>
</evidence>
<dbReference type="InterPro" id="IPR005863">
    <property type="entry name" value="UDP-N-AcMur_synth"/>
</dbReference>
<dbReference type="SUPFAM" id="SSF53623">
    <property type="entry name" value="MurD-like peptide ligases, catalytic domain"/>
    <property type="match status" value="1"/>
</dbReference>
<name>A0A0S7WTJ5_UNCT6</name>